<comment type="caution">
    <text evidence="2">The sequence shown here is derived from an EMBL/GenBank/DDBJ whole genome shotgun (WGS) entry which is preliminary data.</text>
</comment>
<accession>A0A5N6K6R2</accession>
<feature type="compositionally biased region" description="Polar residues" evidence="1">
    <location>
        <begin position="37"/>
        <end position="50"/>
    </location>
</feature>
<dbReference type="EMBL" id="VIGI01000007">
    <property type="protein sequence ID" value="KAB8298236.1"/>
    <property type="molecule type" value="Genomic_DNA"/>
</dbReference>
<evidence type="ECO:0000313" key="3">
    <source>
        <dbReference type="Proteomes" id="UP000326757"/>
    </source>
</evidence>
<gene>
    <name evidence="2" type="ORF">EYC80_001971</name>
</gene>
<organism evidence="2 3">
    <name type="scientific">Monilinia laxa</name>
    <name type="common">Brown rot fungus</name>
    <name type="synonym">Sclerotinia laxa</name>
    <dbReference type="NCBI Taxonomy" id="61186"/>
    <lineage>
        <taxon>Eukaryota</taxon>
        <taxon>Fungi</taxon>
        <taxon>Dikarya</taxon>
        <taxon>Ascomycota</taxon>
        <taxon>Pezizomycotina</taxon>
        <taxon>Leotiomycetes</taxon>
        <taxon>Helotiales</taxon>
        <taxon>Sclerotiniaceae</taxon>
        <taxon>Monilinia</taxon>
    </lineage>
</organism>
<feature type="compositionally biased region" description="Polar residues" evidence="1">
    <location>
        <begin position="9"/>
        <end position="30"/>
    </location>
</feature>
<evidence type="ECO:0000313" key="2">
    <source>
        <dbReference type="EMBL" id="KAB8298236.1"/>
    </source>
</evidence>
<feature type="compositionally biased region" description="Polar residues" evidence="1">
    <location>
        <begin position="65"/>
        <end position="75"/>
    </location>
</feature>
<feature type="region of interest" description="Disordered" evidence="1">
    <location>
        <begin position="1"/>
        <end position="109"/>
    </location>
</feature>
<reference evidence="2 3" key="1">
    <citation type="submission" date="2019-06" db="EMBL/GenBank/DDBJ databases">
        <title>Genome Sequence of the Brown Rot Fungal Pathogen Monilinia laxa.</title>
        <authorList>
            <person name="De Miccolis Angelini R.M."/>
            <person name="Landi L."/>
            <person name="Abate D."/>
            <person name="Pollastro S."/>
            <person name="Romanazzi G."/>
            <person name="Faretra F."/>
        </authorList>
    </citation>
    <scope>NUCLEOTIDE SEQUENCE [LARGE SCALE GENOMIC DNA]</scope>
    <source>
        <strain evidence="2 3">Mlax316</strain>
    </source>
</reference>
<dbReference type="Proteomes" id="UP000326757">
    <property type="component" value="Unassembled WGS sequence"/>
</dbReference>
<evidence type="ECO:0000256" key="1">
    <source>
        <dbReference type="SAM" id="MobiDB-lite"/>
    </source>
</evidence>
<keyword evidence="3" id="KW-1185">Reference proteome</keyword>
<name>A0A5N6K6R2_MONLA</name>
<dbReference type="AlphaFoldDB" id="A0A5N6K6R2"/>
<sequence>MHLPIPNQGKRSISQESSTLACHHTPTISNIIHRHISTPNLKNPKTQTNPRSRKKNEKKKIESKQTNLPSPTSHFSPPDPKSNPHLKLPPPNDFLRVRENPTQWMLYMP</sequence>
<feature type="compositionally biased region" description="Pro residues" evidence="1">
    <location>
        <begin position="77"/>
        <end position="92"/>
    </location>
</feature>
<protein>
    <submittedName>
        <fullName evidence="2">Uncharacterized protein</fullName>
    </submittedName>
</protein>
<proteinExistence type="predicted"/>